<dbReference type="SUPFAM" id="SSF46785">
    <property type="entry name" value="Winged helix' DNA-binding domain"/>
    <property type="match status" value="1"/>
</dbReference>
<name>A0ABU2B0A2_9MICC</name>
<dbReference type="RefSeq" id="WP_310169946.1">
    <property type="nucleotide sequence ID" value="NZ_BAABHE010000002.1"/>
</dbReference>
<accession>A0ABU2B0A2</accession>
<dbReference type="Pfam" id="PF12840">
    <property type="entry name" value="HTH_20"/>
    <property type="match status" value="1"/>
</dbReference>
<evidence type="ECO:0000313" key="2">
    <source>
        <dbReference type="Proteomes" id="UP001183794"/>
    </source>
</evidence>
<gene>
    <name evidence="1" type="ORF">J2S62_000061</name>
</gene>
<dbReference type="InterPro" id="IPR036390">
    <property type="entry name" value="WH_DNA-bd_sf"/>
</dbReference>
<evidence type="ECO:0000313" key="1">
    <source>
        <dbReference type="EMBL" id="MDR7345804.1"/>
    </source>
</evidence>
<reference evidence="1 2" key="1">
    <citation type="submission" date="2023-07" db="EMBL/GenBank/DDBJ databases">
        <title>Sequencing the genomes of 1000 actinobacteria strains.</title>
        <authorList>
            <person name="Klenk H.-P."/>
        </authorList>
    </citation>
    <scope>NUCLEOTIDE SEQUENCE [LARGE SCALE GENOMIC DNA]</scope>
    <source>
        <strain evidence="1 2">DSM 22966</strain>
    </source>
</reference>
<comment type="caution">
    <text evidence="1">The sequence shown here is derived from an EMBL/GenBank/DDBJ whole genome shotgun (WGS) entry which is preliminary data.</text>
</comment>
<dbReference type="Gene3D" id="1.10.10.10">
    <property type="entry name" value="Winged helix-like DNA-binding domain superfamily/Winged helix DNA-binding domain"/>
    <property type="match status" value="1"/>
</dbReference>
<dbReference type="EMBL" id="JAVDYJ010000001">
    <property type="protein sequence ID" value="MDR7345804.1"/>
    <property type="molecule type" value="Genomic_DNA"/>
</dbReference>
<dbReference type="InterPro" id="IPR036388">
    <property type="entry name" value="WH-like_DNA-bd_sf"/>
</dbReference>
<dbReference type="Proteomes" id="UP001183794">
    <property type="component" value="Unassembled WGS sequence"/>
</dbReference>
<proteinExistence type="predicted"/>
<sequence length="245" mass="26865">MPRRTTDYRGLTESSRLRLLHAVQRRPGQSLKSLAAAAGIHVNTARDHLRVLEDEGLLYRAPADTGQRGRPPMQYFPVDDSAQNQAARGRAAEASARGALLRRISPDLDHGDHLGHSAQHQLDVLYEHLDDAGMEPVIDSTALTVGVRPCLYQGLLEDERPVVCSVHANLVRQQLDQVDGPLTLRRLHPFTTAHSCLLVLGTDDTEPATQQLGIDANRTDAELADFALRAQQRALAEGQETACQV</sequence>
<protein>
    <submittedName>
        <fullName evidence="1">ArsR family transcriptional regulator</fullName>
    </submittedName>
</protein>
<organism evidence="1 2">
    <name type="scientific">Enteractinococcus fodinae</name>
    <dbReference type="NCBI Taxonomy" id="684663"/>
    <lineage>
        <taxon>Bacteria</taxon>
        <taxon>Bacillati</taxon>
        <taxon>Actinomycetota</taxon>
        <taxon>Actinomycetes</taxon>
        <taxon>Micrococcales</taxon>
        <taxon>Micrococcaceae</taxon>
    </lineage>
</organism>
<keyword evidence="2" id="KW-1185">Reference proteome</keyword>